<dbReference type="Pfam" id="PF02104">
    <property type="entry name" value="SURF1"/>
    <property type="match status" value="1"/>
</dbReference>
<comment type="caution">
    <text evidence="7">The sequence shown here is derived from an EMBL/GenBank/DDBJ whole genome shotgun (WGS) entry which is preliminary data.</text>
</comment>
<dbReference type="CDD" id="cd06662">
    <property type="entry name" value="SURF1"/>
    <property type="match status" value="1"/>
</dbReference>
<keyword evidence="8" id="KW-1185">Reference proteome</keyword>
<dbReference type="RefSeq" id="WP_377484011.1">
    <property type="nucleotide sequence ID" value="NZ_JBHLTN010000029.1"/>
</dbReference>
<dbReference type="InterPro" id="IPR006311">
    <property type="entry name" value="TAT_signal"/>
</dbReference>
<keyword evidence="4 6" id="KW-1133">Transmembrane helix</keyword>
<keyword evidence="3 6" id="KW-0812">Transmembrane</keyword>
<comment type="similarity">
    <text evidence="2 6">Belongs to the SURF1 family.</text>
</comment>
<keyword evidence="5 6" id="KW-0472">Membrane</keyword>
<evidence type="ECO:0000256" key="1">
    <source>
        <dbReference type="ARBA" id="ARBA00004370"/>
    </source>
</evidence>
<evidence type="ECO:0000256" key="4">
    <source>
        <dbReference type="ARBA" id="ARBA00022989"/>
    </source>
</evidence>
<evidence type="ECO:0000256" key="2">
    <source>
        <dbReference type="ARBA" id="ARBA00007165"/>
    </source>
</evidence>
<evidence type="ECO:0000256" key="3">
    <source>
        <dbReference type="ARBA" id="ARBA00022692"/>
    </source>
</evidence>
<organism evidence="7 8">
    <name type="scientific">Ottowia pentelensis</name>
    <dbReference type="NCBI Taxonomy" id="511108"/>
    <lineage>
        <taxon>Bacteria</taxon>
        <taxon>Pseudomonadati</taxon>
        <taxon>Pseudomonadota</taxon>
        <taxon>Betaproteobacteria</taxon>
        <taxon>Burkholderiales</taxon>
        <taxon>Comamonadaceae</taxon>
        <taxon>Ottowia</taxon>
    </lineage>
</organism>
<dbReference type="PROSITE" id="PS50895">
    <property type="entry name" value="SURF1"/>
    <property type="match status" value="1"/>
</dbReference>
<reference evidence="7 8" key="1">
    <citation type="submission" date="2024-09" db="EMBL/GenBank/DDBJ databases">
        <authorList>
            <person name="Sun Q."/>
            <person name="Mori K."/>
        </authorList>
    </citation>
    <scope>NUCLEOTIDE SEQUENCE [LARGE SCALE GENOMIC DNA]</scope>
    <source>
        <strain evidence="7 8">NCAIM B.02336</strain>
    </source>
</reference>
<dbReference type="PROSITE" id="PS51318">
    <property type="entry name" value="TAT"/>
    <property type="match status" value="1"/>
</dbReference>
<dbReference type="PANTHER" id="PTHR23427:SF2">
    <property type="entry name" value="SURFEIT LOCUS PROTEIN 1"/>
    <property type="match status" value="1"/>
</dbReference>
<evidence type="ECO:0000313" key="8">
    <source>
        <dbReference type="Proteomes" id="UP001589834"/>
    </source>
</evidence>
<accession>A0ABV6PV92</accession>
<evidence type="ECO:0000256" key="5">
    <source>
        <dbReference type="ARBA" id="ARBA00023136"/>
    </source>
</evidence>
<sequence length="245" mass="26385">MTARRIFLLAVALLGMAVTAGLGRWQLARAAEKEAVLAAEQAAETLPPVDAQALLAARSAADVAALAQRKVTLTGQWLGERTVYLDNRPMDQRSGFYVATPLRLDGGGADVLVLRGWVPRNFDNRLALPQVQTPAGTVQVSGRVLTHVPSLFALGQESPGPIRQNIDLPAYARETGLPLLAAVVQQTGGPGEGLERDWPLLVSGAGTNYSYAFQWFSLCALIGGLFIWFQVVRPLRFIRRGSRGS</sequence>
<gene>
    <name evidence="7" type="ORF">ACFFGG_14510</name>
</gene>
<proteinExistence type="inferred from homology"/>
<evidence type="ECO:0000256" key="6">
    <source>
        <dbReference type="RuleBase" id="RU363076"/>
    </source>
</evidence>
<comment type="caution">
    <text evidence="6">Lacks conserved residue(s) required for the propagation of feature annotation.</text>
</comment>
<dbReference type="InterPro" id="IPR002994">
    <property type="entry name" value="Surf1/Shy1"/>
</dbReference>
<feature type="transmembrane region" description="Helical" evidence="6">
    <location>
        <begin position="212"/>
        <end position="232"/>
    </location>
</feature>
<dbReference type="InterPro" id="IPR045214">
    <property type="entry name" value="Surf1/Surf4"/>
</dbReference>
<dbReference type="PANTHER" id="PTHR23427">
    <property type="entry name" value="SURFEIT LOCUS PROTEIN"/>
    <property type="match status" value="1"/>
</dbReference>
<dbReference type="EMBL" id="JBHLTN010000029">
    <property type="protein sequence ID" value="MFC0593762.1"/>
    <property type="molecule type" value="Genomic_DNA"/>
</dbReference>
<dbReference type="Proteomes" id="UP001589834">
    <property type="component" value="Unassembled WGS sequence"/>
</dbReference>
<comment type="subcellular location">
    <subcellularLocation>
        <location evidence="6">Cell membrane</location>
        <topology evidence="6">Multi-pass membrane protein</topology>
    </subcellularLocation>
    <subcellularLocation>
        <location evidence="1">Membrane</location>
    </subcellularLocation>
</comment>
<evidence type="ECO:0000313" key="7">
    <source>
        <dbReference type="EMBL" id="MFC0593762.1"/>
    </source>
</evidence>
<protein>
    <recommendedName>
        <fullName evidence="6">SURF1-like protein</fullName>
    </recommendedName>
</protein>
<keyword evidence="6" id="KW-1003">Cell membrane</keyword>
<name>A0ABV6PV92_9BURK</name>